<sequence length="144" mass="16874">MKSLFRGFDNKLSTATQTNIFHHTPRVQKDTKKKAHELADLWFFEKFGIRARSSTLICTTNFEQARSYGYTYKIIPVEPTLLIYSPLVKDFLEHELELASDSKVDIWAWLECKDFKIIRSVDDIELNFSGEIMVHCEQYTAIPY</sequence>
<dbReference type="EMBL" id="JAZDQJ010000049">
    <property type="protein sequence ID" value="MEE1937013.1"/>
    <property type="molecule type" value="Genomic_DNA"/>
</dbReference>
<gene>
    <name evidence="1" type="ORF">V0R50_27640</name>
</gene>
<dbReference type="RefSeq" id="WP_330077678.1">
    <property type="nucleotide sequence ID" value="NZ_JAZDQJ010000049.1"/>
</dbReference>
<name>A0ABU7HZL7_9PSED</name>
<proteinExistence type="predicted"/>
<comment type="caution">
    <text evidence="1">The sequence shown here is derived from an EMBL/GenBank/DDBJ whole genome shotgun (WGS) entry which is preliminary data.</text>
</comment>
<evidence type="ECO:0000313" key="1">
    <source>
        <dbReference type="EMBL" id="MEE1937013.1"/>
    </source>
</evidence>
<accession>A0ABU7HZL7</accession>
<dbReference type="Proteomes" id="UP001335100">
    <property type="component" value="Unassembled WGS sequence"/>
</dbReference>
<keyword evidence="2" id="KW-1185">Reference proteome</keyword>
<evidence type="ECO:0000313" key="2">
    <source>
        <dbReference type="Proteomes" id="UP001335100"/>
    </source>
</evidence>
<protein>
    <submittedName>
        <fullName evidence="1">Uncharacterized protein</fullName>
    </submittedName>
</protein>
<reference evidence="1 2" key="1">
    <citation type="submission" date="2024-01" db="EMBL/GenBank/DDBJ databases">
        <title>Unpublished Manusciprt.</title>
        <authorList>
            <person name="Duman M."/>
            <person name="Valdes E.G."/>
            <person name="Ajmi N."/>
            <person name="Altun S."/>
            <person name="Saticioglu I.B."/>
        </authorList>
    </citation>
    <scope>NUCLEOTIDE SEQUENCE [LARGE SCALE GENOMIC DNA]</scope>
    <source>
        <strain evidence="1 2">148P</strain>
    </source>
</reference>
<organism evidence="1 2">
    <name type="scientific">Pseudomonas ulcerans</name>
    <dbReference type="NCBI Taxonomy" id="3115852"/>
    <lineage>
        <taxon>Bacteria</taxon>
        <taxon>Pseudomonadati</taxon>
        <taxon>Pseudomonadota</taxon>
        <taxon>Gammaproteobacteria</taxon>
        <taxon>Pseudomonadales</taxon>
        <taxon>Pseudomonadaceae</taxon>
        <taxon>Pseudomonas</taxon>
    </lineage>
</organism>